<keyword evidence="2" id="KW-1185">Reference proteome</keyword>
<sequence length="492" mass="54292">MVTLSPPSQFLAGCPKFRILVLGNPESTKQELFSRIFGVDLEKKLVDDAFNGSQSIEQELDLHGQNERLAIHTSPNFWADDEHVYDQVCNFLVSRSTPSTRLEDRVHCIWYCVASEVGRPVGQLERRFFNEALGSLASNVPAVLVFTKYNEFVSQVRLDWSHGAQSYGQSKVVVSHILRDLSSEKFEKQIGRKWADALGDSNGRIIPRVCVSDDDESSFLALAETTLAGLRQRWVRLAFAAAQRNSASISTQFCADTAATEYFSVDTGHARKLHGVDMGDILPNFFAKAVQLFNMRDTAATLVAPSLLGRVLDATFDASQQKPLLAECLGPRSGVEVGEPRSQNTLLMSLSPHERAVLLAQAVAGIVLFLRRLASSQWAHKDYAVTLTEGAVVRALDEIWRMGRDKTSRLLETIEASTIFTMCPLKKAIADLIARAVENADGTSKPDHHRGAPRTIIVEDESDSHEISLSFVNDKGPEDVVLPCGLTILPLN</sequence>
<evidence type="ECO:0008006" key="3">
    <source>
        <dbReference type="Google" id="ProtNLM"/>
    </source>
</evidence>
<dbReference type="EMBL" id="MU853370">
    <property type="protein sequence ID" value="KAK4107694.1"/>
    <property type="molecule type" value="Genomic_DNA"/>
</dbReference>
<evidence type="ECO:0000313" key="2">
    <source>
        <dbReference type="Proteomes" id="UP001302812"/>
    </source>
</evidence>
<reference evidence="1" key="2">
    <citation type="submission" date="2023-05" db="EMBL/GenBank/DDBJ databases">
        <authorList>
            <consortium name="Lawrence Berkeley National Laboratory"/>
            <person name="Steindorff A."/>
            <person name="Hensen N."/>
            <person name="Bonometti L."/>
            <person name="Westerberg I."/>
            <person name="Brannstrom I.O."/>
            <person name="Guillou S."/>
            <person name="Cros-Aarteil S."/>
            <person name="Calhoun S."/>
            <person name="Haridas S."/>
            <person name="Kuo A."/>
            <person name="Mondo S."/>
            <person name="Pangilinan J."/>
            <person name="Riley R."/>
            <person name="Labutti K."/>
            <person name="Andreopoulos B."/>
            <person name="Lipzen A."/>
            <person name="Chen C."/>
            <person name="Yanf M."/>
            <person name="Daum C."/>
            <person name="Ng V."/>
            <person name="Clum A."/>
            <person name="Ohm R."/>
            <person name="Martin F."/>
            <person name="Silar P."/>
            <person name="Natvig D."/>
            <person name="Lalanne C."/>
            <person name="Gautier V."/>
            <person name="Ament-Velasquez S.L."/>
            <person name="Kruys A."/>
            <person name="Hutchinson M.I."/>
            <person name="Powell A.J."/>
            <person name="Barry K."/>
            <person name="Miller A.N."/>
            <person name="Grigoriev I.V."/>
            <person name="Debuchy R."/>
            <person name="Gladieux P."/>
            <person name="Thoren M.H."/>
            <person name="Johannesson H."/>
        </authorList>
    </citation>
    <scope>NUCLEOTIDE SEQUENCE</scope>
    <source>
        <strain evidence="1">CBS 508.74</strain>
    </source>
</reference>
<comment type="caution">
    <text evidence="1">The sequence shown here is derived from an EMBL/GenBank/DDBJ whole genome shotgun (WGS) entry which is preliminary data.</text>
</comment>
<proteinExistence type="predicted"/>
<accession>A0AAN6QCN1</accession>
<dbReference type="RefSeq" id="XP_064665264.1">
    <property type="nucleotide sequence ID" value="XM_064817134.1"/>
</dbReference>
<dbReference type="Proteomes" id="UP001302812">
    <property type="component" value="Unassembled WGS sequence"/>
</dbReference>
<name>A0AAN6QCN1_9PEZI</name>
<dbReference type="GeneID" id="89941259"/>
<gene>
    <name evidence="1" type="ORF">N656DRAFT_793029</name>
</gene>
<protein>
    <recommendedName>
        <fullName evidence="3">G domain-containing protein</fullName>
    </recommendedName>
</protein>
<evidence type="ECO:0000313" key="1">
    <source>
        <dbReference type="EMBL" id="KAK4107694.1"/>
    </source>
</evidence>
<dbReference type="AlphaFoldDB" id="A0AAN6QCN1"/>
<organism evidence="1 2">
    <name type="scientific">Canariomyces notabilis</name>
    <dbReference type="NCBI Taxonomy" id="2074819"/>
    <lineage>
        <taxon>Eukaryota</taxon>
        <taxon>Fungi</taxon>
        <taxon>Dikarya</taxon>
        <taxon>Ascomycota</taxon>
        <taxon>Pezizomycotina</taxon>
        <taxon>Sordariomycetes</taxon>
        <taxon>Sordariomycetidae</taxon>
        <taxon>Sordariales</taxon>
        <taxon>Chaetomiaceae</taxon>
        <taxon>Canariomyces</taxon>
    </lineage>
</organism>
<reference evidence="1" key="1">
    <citation type="journal article" date="2023" name="Mol. Phylogenet. Evol.">
        <title>Genome-scale phylogeny and comparative genomics of the fungal order Sordariales.</title>
        <authorList>
            <person name="Hensen N."/>
            <person name="Bonometti L."/>
            <person name="Westerberg I."/>
            <person name="Brannstrom I.O."/>
            <person name="Guillou S."/>
            <person name="Cros-Aarteil S."/>
            <person name="Calhoun S."/>
            <person name="Haridas S."/>
            <person name="Kuo A."/>
            <person name="Mondo S."/>
            <person name="Pangilinan J."/>
            <person name="Riley R."/>
            <person name="LaButti K."/>
            <person name="Andreopoulos B."/>
            <person name="Lipzen A."/>
            <person name="Chen C."/>
            <person name="Yan M."/>
            <person name="Daum C."/>
            <person name="Ng V."/>
            <person name="Clum A."/>
            <person name="Steindorff A."/>
            <person name="Ohm R.A."/>
            <person name="Martin F."/>
            <person name="Silar P."/>
            <person name="Natvig D.O."/>
            <person name="Lalanne C."/>
            <person name="Gautier V."/>
            <person name="Ament-Velasquez S.L."/>
            <person name="Kruys A."/>
            <person name="Hutchinson M.I."/>
            <person name="Powell A.J."/>
            <person name="Barry K."/>
            <person name="Miller A.N."/>
            <person name="Grigoriev I.V."/>
            <person name="Debuchy R."/>
            <person name="Gladieux P."/>
            <person name="Hiltunen Thoren M."/>
            <person name="Johannesson H."/>
        </authorList>
    </citation>
    <scope>NUCLEOTIDE SEQUENCE</scope>
    <source>
        <strain evidence="1">CBS 508.74</strain>
    </source>
</reference>